<dbReference type="PANTHER" id="PTHR38477:SF1">
    <property type="entry name" value="MUREIN L,D-TRANSPEPTIDASE CATALYTIC DOMAIN FAMILY PROTEIN"/>
    <property type="match status" value="1"/>
</dbReference>
<dbReference type="RefSeq" id="WP_378015449.1">
    <property type="nucleotide sequence ID" value="NZ_JBHSKT010000001.1"/>
</dbReference>
<keyword evidence="2" id="KW-1185">Reference proteome</keyword>
<reference evidence="2" key="1">
    <citation type="journal article" date="2019" name="Int. J. Syst. Evol. Microbiol.">
        <title>The Global Catalogue of Microorganisms (GCM) 10K type strain sequencing project: providing services to taxonomists for standard genome sequencing and annotation.</title>
        <authorList>
            <consortium name="The Broad Institute Genomics Platform"/>
            <consortium name="The Broad Institute Genome Sequencing Center for Infectious Disease"/>
            <person name="Wu L."/>
            <person name="Ma J."/>
        </authorList>
    </citation>
    <scope>NUCLEOTIDE SEQUENCE [LARGE SCALE GENOMIC DNA]</scope>
    <source>
        <strain evidence="2">KACC 12602</strain>
    </source>
</reference>
<dbReference type="Pfam" id="PF13645">
    <property type="entry name" value="YkuD_2"/>
    <property type="match status" value="1"/>
</dbReference>
<dbReference type="PANTHER" id="PTHR38477">
    <property type="entry name" value="HYPOTHETICAL EXPORTED PROTEIN"/>
    <property type="match status" value="1"/>
</dbReference>
<protein>
    <submittedName>
        <fullName evidence="1">Murein L,D-transpeptidase catalytic domain family protein</fullName>
    </submittedName>
</protein>
<accession>A0ABW0E481</accession>
<proteinExistence type="predicted"/>
<gene>
    <name evidence="1" type="ORF">ACFPIB_00490</name>
</gene>
<evidence type="ECO:0000313" key="1">
    <source>
        <dbReference type="EMBL" id="MFC5269063.1"/>
    </source>
</evidence>
<sequence>MGNVQNKRNMVKGKRFATRVLPFFAPLFFATLTAPSKTVEARGNVATHINVEAEAKLHALKVSNFQMNLLEIYEEAGLEKQGMAFEVFDKAMIGYLNLRNAGLLSDKQLLSVVDFDKPSTEKRFWLIDLKNREVLENTYVSHGKNSGGTKAKNFSNTDDSNMSSLGFYVTGETYIGRHGLSLKLDGMDEKFNSNARLRDIVMHGADYVSEDFINQNGWLGRSEGCPALPMGLHQEVINQVQDRTVLFLHASGHEYDSRFLNQKMAMEAFYNNENII</sequence>
<dbReference type="Proteomes" id="UP001596161">
    <property type="component" value="Unassembled WGS sequence"/>
</dbReference>
<name>A0ABW0E481_9BACT</name>
<organism evidence="1 2">
    <name type="scientific">Adhaeribacter terreus</name>
    <dbReference type="NCBI Taxonomy" id="529703"/>
    <lineage>
        <taxon>Bacteria</taxon>
        <taxon>Pseudomonadati</taxon>
        <taxon>Bacteroidota</taxon>
        <taxon>Cytophagia</taxon>
        <taxon>Cytophagales</taxon>
        <taxon>Hymenobacteraceae</taxon>
        <taxon>Adhaeribacter</taxon>
    </lineage>
</organism>
<dbReference type="InterPro" id="IPR032676">
    <property type="entry name" value="YkuD_2"/>
</dbReference>
<evidence type="ECO:0000313" key="2">
    <source>
        <dbReference type="Proteomes" id="UP001596161"/>
    </source>
</evidence>
<dbReference type="EMBL" id="JBHSKT010000001">
    <property type="protein sequence ID" value="MFC5269063.1"/>
    <property type="molecule type" value="Genomic_DNA"/>
</dbReference>
<comment type="caution">
    <text evidence="1">The sequence shown here is derived from an EMBL/GenBank/DDBJ whole genome shotgun (WGS) entry which is preliminary data.</text>
</comment>